<accession>A0A7J9KNR8</accession>
<evidence type="ECO:0000313" key="1">
    <source>
        <dbReference type="EMBL" id="MBA0848050.1"/>
    </source>
</evidence>
<reference evidence="1 2" key="1">
    <citation type="journal article" date="2019" name="Genome Biol. Evol.">
        <title>Insights into the evolution of the New World diploid cottons (Gossypium, subgenus Houzingenia) based on genome sequencing.</title>
        <authorList>
            <person name="Grover C.E."/>
            <person name="Arick M.A. 2nd"/>
            <person name="Thrash A."/>
            <person name="Conover J.L."/>
            <person name="Sanders W.S."/>
            <person name="Peterson D.G."/>
            <person name="Frelichowski J.E."/>
            <person name="Scheffler J.A."/>
            <person name="Scheffler B.E."/>
            <person name="Wendel J.F."/>
        </authorList>
    </citation>
    <scope>NUCLEOTIDE SEQUENCE [LARGE SCALE GENOMIC DNA]</scope>
    <source>
        <strain evidence="1">1</strain>
        <tissue evidence="1">Leaf</tissue>
    </source>
</reference>
<protein>
    <submittedName>
        <fullName evidence="1">Uncharacterized protein</fullName>
    </submittedName>
</protein>
<gene>
    <name evidence="1" type="ORF">Goshw_027441</name>
</gene>
<organism evidence="1 2">
    <name type="scientific">Gossypium schwendimanii</name>
    <name type="common">Cotton</name>
    <dbReference type="NCBI Taxonomy" id="34291"/>
    <lineage>
        <taxon>Eukaryota</taxon>
        <taxon>Viridiplantae</taxon>
        <taxon>Streptophyta</taxon>
        <taxon>Embryophyta</taxon>
        <taxon>Tracheophyta</taxon>
        <taxon>Spermatophyta</taxon>
        <taxon>Magnoliopsida</taxon>
        <taxon>eudicotyledons</taxon>
        <taxon>Gunneridae</taxon>
        <taxon>Pentapetalae</taxon>
        <taxon>rosids</taxon>
        <taxon>malvids</taxon>
        <taxon>Malvales</taxon>
        <taxon>Malvaceae</taxon>
        <taxon>Malvoideae</taxon>
        <taxon>Gossypium</taxon>
    </lineage>
</organism>
<keyword evidence="2" id="KW-1185">Reference proteome</keyword>
<comment type="caution">
    <text evidence="1">The sequence shown here is derived from an EMBL/GenBank/DDBJ whole genome shotgun (WGS) entry which is preliminary data.</text>
</comment>
<sequence length="23" mass="2973">MLLSVLFHCRWFLRRLQLRRRGD</sequence>
<dbReference type="EMBL" id="JABFAF010000001">
    <property type="protein sequence ID" value="MBA0848050.1"/>
    <property type="molecule type" value="Genomic_DNA"/>
</dbReference>
<evidence type="ECO:0000313" key="2">
    <source>
        <dbReference type="Proteomes" id="UP000593576"/>
    </source>
</evidence>
<name>A0A7J9KNR8_GOSSC</name>
<dbReference type="Proteomes" id="UP000593576">
    <property type="component" value="Unassembled WGS sequence"/>
</dbReference>
<proteinExistence type="predicted"/>
<dbReference type="AlphaFoldDB" id="A0A7J9KNR8"/>